<evidence type="ECO:0000313" key="1">
    <source>
        <dbReference type="EMBL" id="MBX60554.1"/>
    </source>
</evidence>
<reference evidence="1" key="1">
    <citation type="submission" date="2018-02" db="EMBL/GenBank/DDBJ databases">
        <title>Rhizophora mucronata_Transcriptome.</title>
        <authorList>
            <person name="Meera S.P."/>
            <person name="Sreeshan A."/>
            <person name="Augustine A."/>
        </authorList>
    </citation>
    <scope>NUCLEOTIDE SEQUENCE</scope>
    <source>
        <tissue evidence="1">Leaf</tissue>
    </source>
</reference>
<name>A0A2P2Q0Q3_RHIMU</name>
<sequence length="34" mass="3895">MILYSMLPCLVLTLKFFNILLAFSQLISRGSLTF</sequence>
<dbReference type="AlphaFoldDB" id="A0A2P2Q0Q3"/>
<proteinExistence type="predicted"/>
<accession>A0A2P2Q0Q3</accession>
<dbReference type="EMBL" id="GGEC01080070">
    <property type="protein sequence ID" value="MBX60554.1"/>
    <property type="molecule type" value="Transcribed_RNA"/>
</dbReference>
<organism evidence="1">
    <name type="scientific">Rhizophora mucronata</name>
    <name type="common">Asiatic mangrove</name>
    <dbReference type="NCBI Taxonomy" id="61149"/>
    <lineage>
        <taxon>Eukaryota</taxon>
        <taxon>Viridiplantae</taxon>
        <taxon>Streptophyta</taxon>
        <taxon>Embryophyta</taxon>
        <taxon>Tracheophyta</taxon>
        <taxon>Spermatophyta</taxon>
        <taxon>Magnoliopsida</taxon>
        <taxon>eudicotyledons</taxon>
        <taxon>Gunneridae</taxon>
        <taxon>Pentapetalae</taxon>
        <taxon>rosids</taxon>
        <taxon>fabids</taxon>
        <taxon>Malpighiales</taxon>
        <taxon>Rhizophoraceae</taxon>
        <taxon>Rhizophora</taxon>
    </lineage>
</organism>
<protein>
    <submittedName>
        <fullName evidence="1">Uncharacterized protein</fullName>
    </submittedName>
</protein>